<feature type="compositionally biased region" description="Polar residues" evidence="1">
    <location>
        <begin position="108"/>
        <end position="119"/>
    </location>
</feature>
<dbReference type="RefSeq" id="WP_197442757.1">
    <property type="nucleotide sequence ID" value="NZ_CP036433.1"/>
</dbReference>
<evidence type="ECO:0000313" key="3">
    <source>
        <dbReference type="Proteomes" id="UP000317648"/>
    </source>
</evidence>
<feature type="region of interest" description="Disordered" evidence="1">
    <location>
        <begin position="108"/>
        <end position="130"/>
    </location>
</feature>
<dbReference type="InterPro" id="IPR010865">
    <property type="entry name" value="DUF1499"/>
</dbReference>
<accession>A0A518E3L1</accession>
<proteinExistence type="predicted"/>
<evidence type="ECO:0008006" key="4">
    <source>
        <dbReference type="Google" id="ProtNLM"/>
    </source>
</evidence>
<dbReference type="AlphaFoldDB" id="A0A518E3L1"/>
<reference evidence="2 3" key="1">
    <citation type="submission" date="2019-02" db="EMBL/GenBank/DDBJ databases">
        <title>Deep-cultivation of Planctomycetes and their phenomic and genomic characterization uncovers novel biology.</title>
        <authorList>
            <person name="Wiegand S."/>
            <person name="Jogler M."/>
            <person name="Boedeker C."/>
            <person name="Pinto D."/>
            <person name="Vollmers J."/>
            <person name="Rivas-Marin E."/>
            <person name="Kohn T."/>
            <person name="Peeters S.H."/>
            <person name="Heuer A."/>
            <person name="Rast P."/>
            <person name="Oberbeckmann S."/>
            <person name="Bunk B."/>
            <person name="Jeske O."/>
            <person name="Meyerdierks A."/>
            <person name="Storesund J.E."/>
            <person name="Kallscheuer N."/>
            <person name="Luecker S."/>
            <person name="Lage O.M."/>
            <person name="Pohl T."/>
            <person name="Merkel B.J."/>
            <person name="Hornburger P."/>
            <person name="Mueller R.-W."/>
            <person name="Bruemmer F."/>
            <person name="Labrenz M."/>
            <person name="Spormann A.M."/>
            <person name="Op den Camp H."/>
            <person name="Overmann J."/>
            <person name="Amann R."/>
            <person name="Jetten M.S.M."/>
            <person name="Mascher T."/>
            <person name="Medema M.H."/>
            <person name="Devos D.P."/>
            <person name="Kaster A.-K."/>
            <person name="Ovreas L."/>
            <person name="Rohde M."/>
            <person name="Galperin M.Y."/>
            <person name="Jogler C."/>
        </authorList>
    </citation>
    <scope>NUCLEOTIDE SEQUENCE [LARGE SCALE GENOMIC DNA]</scope>
    <source>
        <strain evidence="2 3">Pla85_3_4</strain>
    </source>
</reference>
<dbReference type="Pfam" id="PF07386">
    <property type="entry name" value="DUF1499"/>
    <property type="match status" value="1"/>
</dbReference>
<dbReference type="EMBL" id="CP036433">
    <property type="protein sequence ID" value="QDU98674.1"/>
    <property type="molecule type" value="Genomic_DNA"/>
</dbReference>
<protein>
    <recommendedName>
        <fullName evidence="4">DUF1499 domain-containing protein</fullName>
    </recommendedName>
</protein>
<sequence>MKRRRMWIYLAVAAAISLAVVLLFLATTINDWSRDFTTNTAAMDSPLESSQSPAALAAMVRSAVDELPRWSLVEEDTTDQASRLHFTRTTALFRFVDDIRVTITPTATGSQLTARSQSRVGKGDLGQNPRNLQELLTALDRQQPTP</sequence>
<dbReference type="Proteomes" id="UP000317648">
    <property type="component" value="Chromosome"/>
</dbReference>
<name>A0A518E3L1_9BACT</name>
<organism evidence="2 3">
    <name type="scientific">Lignipirellula cremea</name>
    <dbReference type="NCBI Taxonomy" id="2528010"/>
    <lineage>
        <taxon>Bacteria</taxon>
        <taxon>Pseudomonadati</taxon>
        <taxon>Planctomycetota</taxon>
        <taxon>Planctomycetia</taxon>
        <taxon>Pirellulales</taxon>
        <taxon>Pirellulaceae</taxon>
        <taxon>Lignipirellula</taxon>
    </lineage>
</organism>
<dbReference type="KEGG" id="lcre:Pla8534_65460"/>
<evidence type="ECO:0000313" key="2">
    <source>
        <dbReference type="EMBL" id="QDU98674.1"/>
    </source>
</evidence>
<evidence type="ECO:0000256" key="1">
    <source>
        <dbReference type="SAM" id="MobiDB-lite"/>
    </source>
</evidence>
<gene>
    <name evidence="2" type="ORF">Pla8534_65460</name>
</gene>
<keyword evidence="3" id="KW-1185">Reference proteome</keyword>